<keyword evidence="1" id="KW-0575">Peroxidase</keyword>
<dbReference type="GO" id="GO:0004601">
    <property type="term" value="F:peroxidase activity"/>
    <property type="evidence" value="ECO:0007669"/>
    <property type="project" value="UniProtKB-KW"/>
</dbReference>
<protein>
    <submittedName>
        <fullName evidence="1">Putative phospholipid hydroperoxide glutathione peroxidase</fullName>
    </submittedName>
</protein>
<accession>A0A2P2K3L7</accession>
<proteinExistence type="predicted"/>
<keyword evidence="1" id="KW-0560">Oxidoreductase</keyword>
<sequence length="66" mass="7983">MSYKKKPPLHLYLSINRSRCTIWASLIIIQLLQDKWDVHMHFKRSFKASRLIFTIRAAPNIKKYCY</sequence>
<organism evidence="1">
    <name type="scientific">Rhizophora mucronata</name>
    <name type="common">Asiatic mangrove</name>
    <dbReference type="NCBI Taxonomy" id="61149"/>
    <lineage>
        <taxon>Eukaryota</taxon>
        <taxon>Viridiplantae</taxon>
        <taxon>Streptophyta</taxon>
        <taxon>Embryophyta</taxon>
        <taxon>Tracheophyta</taxon>
        <taxon>Spermatophyta</taxon>
        <taxon>Magnoliopsida</taxon>
        <taxon>eudicotyledons</taxon>
        <taxon>Gunneridae</taxon>
        <taxon>Pentapetalae</taxon>
        <taxon>rosids</taxon>
        <taxon>fabids</taxon>
        <taxon>Malpighiales</taxon>
        <taxon>Rhizophoraceae</taxon>
        <taxon>Rhizophora</taxon>
    </lineage>
</organism>
<dbReference type="EMBL" id="GGEC01019795">
    <property type="protein sequence ID" value="MBX00279.1"/>
    <property type="molecule type" value="Transcribed_RNA"/>
</dbReference>
<evidence type="ECO:0000313" key="1">
    <source>
        <dbReference type="EMBL" id="MBX00279.1"/>
    </source>
</evidence>
<reference evidence="1" key="1">
    <citation type="submission" date="2018-02" db="EMBL/GenBank/DDBJ databases">
        <title>Rhizophora mucronata_Transcriptome.</title>
        <authorList>
            <person name="Meera S.P."/>
            <person name="Sreeshan A."/>
            <person name="Augustine A."/>
        </authorList>
    </citation>
    <scope>NUCLEOTIDE SEQUENCE</scope>
    <source>
        <tissue evidence="1">Leaf</tissue>
    </source>
</reference>
<dbReference type="AlphaFoldDB" id="A0A2P2K3L7"/>
<name>A0A2P2K3L7_RHIMU</name>